<sequence length="84" mass="9233">MKIQLWTACISSGKPKAVGKKTRHERHADKLNVRTASQEISPLKSHIVSHTCISGEKKNPHRDSHLCLFTGSPQWMAVVSAACA</sequence>
<reference evidence="1" key="1">
    <citation type="submission" date="2014-05" db="EMBL/GenBank/DDBJ databases">
        <title>The transcriptome of the halophilic microalga Tetraselmis sp. GSL018 isolated from the Great Salt Lake, Utah.</title>
        <authorList>
            <person name="Jinkerson R.E."/>
            <person name="D'Adamo S."/>
            <person name="Posewitz M.C."/>
        </authorList>
    </citation>
    <scope>NUCLEOTIDE SEQUENCE</scope>
    <source>
        <strain evidence="1">GSL018</strain>
    </source>
</reference>
<evidence type="ECO:0000313" key="1">
    <source>
        <dbReference type="EMBL" id="JAC82626.1"/>
    </source>
</evidence>
<dbReference type="AlphaFoldDB" id="A0A061SIX5"/>
<dbReference type="EMBL" id="GBEZ01002427">
    <property type="protein sequence ID" value="JAC82626.1"/>
    <property type="molecule type" value="Transcribed_RNA"/>
</dbReference>
<accession>A0A061SIX5</accession>
<protein>
    <submittedName>
        <fullName evidence="1">Uncharacterized protein</fullName>
    </submittedName>
</protein>
<gene>
    <name evidence="1" type="ORF">TSPGSL018_5295</name>
</gene>
<proteinExistence type="predicted"/>
<organism evidence="1">
    <name type="scientific">Tetraselmis sp. GSL018</name>
    <dbReference type="NCBI Taxonomy" id="582737"/>
    <lineage>
        <taxon>Eukaryota</taxon>
        <taxon>Viridiplantae</taxon>
        <taxon>Chlorophyta</taxon>
        <taxon>core chlorophytes</taxon>
        <taxon>Chlorodendrophyceae</taxon>
        <taxon>Chlorodendrales</taxon>
        <taxon>Chlorodendraceae</taxon>
        <taxon>Tetraselmis</taxon>
    </lineage>
</organism>
<name>A0A061SIX5_9CHLO</name>